<feature type="coiled-coil region" evidence="1">
    <location>
        <begin position="449"/>
        <end position="513"/>
    </location>
</feature>
<feature type="coiled-coil region" evidence="1">
    <location>
        <begin position="619"/>
        <end position="695"/>
    </location>
</feature>
<keyword evidence="1" id="KW-0175">Coiled coil</keyword>
<evidence type="ECO:0000313" key="3">
    <source>
        <dbReference type="Proteomes" id="UP001207582"/>
    </source>
</evidence>
<dbReference type="Proteomes" id="UP001207582">
    <property type="component" value="Unassembled WGS sequence"/>
</dbReference>
<dbReference type="Pfam" id="PF12128">
    <property type="entry name" value="DUF3584"/>
    <property type="match status" value="1"/>
</dbReference>
<dbReference type="RefSeq" id="WP_264773626.1">
    <property type="nucleotide sequence ID" value="NZ_JAPDOG010000041.1"/>
</dbReference>
<sequence>MNSQIDQSRIPGLIRMIVVDPQILPGRIEEIPLDGHTAIIAGNGSGKTSLIQLMPLFLGEEPRRVVPSGERDGFIEFYLPRSSSYIAFEYRNRNGEIRSVVIHADPSRERIQYRFVRAPLAADMFRHENEDGDLSFIPSGSLEGHLRALGADPAPRLVTSTSAYRGIIQGRIDAMADSAERAYHRDLARDYSLAPSRAPLTGIESLLTKMLHNNVSMETMLTMIAQQATENGKDSFEILGSRRSADLEAWPKNFAAYRKIMALEPKARDLAALARAICHREGDRAARLGALAAIRADFAAEDEAVRARISAIRAEAEAFETGHAARRRGLKDTVADGTSAISRVSDRIRSIGEAAGRLRAAGAHLAAEKVAALPRLRGLLRDAEDHHEALTRGSGEVLRRFDGLRSELKDRSHMERAELREIHAGRLRDNAIGFDEVQTRIDGAIAHLRAEADEVRAALQAEIDTLAAEREALVVERAGLAPDDAIAERLSRLEAAMRERIEAQAQAARALAAARGESGEARHEYEKSEMARGAASAAMDRAAADHEAAQAEFDPKDGTLLTYLRRNVPGWGETIGRVIRPDILQKTGLSPDFDQERAATVFGLTLDLDKLPCCDAADITAIQERLERANAALEAAQATHAAAETRLQAAAARLRKAGRALSEAEVALGLEETRLEQARNALRTGESERAAHLEEKGRALAEAIAASGERLATRKNRTAELAREIARREAELRGEADVARRARDARAAGLAGELASGLAGIDAGEAAAMARLEADMGLALREGGLDAEVIAAAAAETTRIRRDLDEARAAEALAETWARHLEEAAGVPALEQDLSEARFRTAEAERALRDEEVLGEERRKGFASEKAKCEKRKEEIGDDLVLIDRILREAGGGKEIAADRNDRFDEGFEVNRTQLRELDAGILADRQQAQKSARELASAFRNCGDQTIADFLRLGSADLGDAGPEWSGVFLRWFDGEHEQHFDMLMQGILAVIQPIRKTYNDLVETDRAIRDVNRKLREALLSNADFPHVRDVDISLRSAITDQPFWKDLEALDAAHTAWNRERGGKPSEELVDGVRRLLEHWADGSEPVVHLQKMLYIEGGMTEKGNRRIFTRRTNLSDLSSNGNIIVLRLILFTALLTVMRRGQRIGLVWAVDEIGALDNENTLSLLQMLRGNDIALVTAAPHIDRRLKPSFEHHLRIHDRAIYRIGETVGTGMREWVDDRLVEAAPAAAPETEETREEEYA</sequence>
<dbReference type="EMBL" id="JAPDOG010000041">
    <property type="protein sequence ID" value="MCW3784390.1"/>
    <property type="molecule type" value="Genomic_DNA"/>
</dbReference>
<name>A0ABT3JAB0_9RHOB</name>
<evidence type="ECO:0000256" key="1">
    <source>
        <dbReference type="SAM" id="Coils"/>
    </source>
</evidence>
<keyword evidence="2" id="KW-0547">Nucleotide-binding</keyword>
<accession>A0ABT3JAB0</accession>
<gene>
    <name evidence="2" type="ORF">OM960_22965</name>
</gene>
<reference evidence="2 3" key="1">
    <citation type="submission" date="2022-10" db="EMBL/GenBank/DDBJ databases">
        <title>Defluviimonas sp. CAU 1641 isolated from mud.</title>
        <authorList>
            <person name="Kim W."/>
        </authorList>
    </citation>
    <scope>NUCLEOTIDE SEQUENCE [LARGE SCALE GENOMIC DNA]</scope>
    <source>
        <strain evidence="2 3">CAU 1641</strain>
    </source>
</reference>
<evidence type="ECO:0000313" key="2">
    <source>
        <dbReference type="EMBL" id="MCW3784390.1"/>
    </source>
</evidence>
<protein>
    <submittedName>
        <fullName evidence="2">ATP-binding protein</fullName>
    </submittedName>
</protein>
<proteinExistence type="predicted"/>
<organism evidence="2 3">
    <name type="scientific">Defluviimonas salinarum</name>
    <dbReference type="NCBI Taxonomy" id="2992147"/>
    <lineage>
        <taxon>Bacteria</taxon>
        <taxon>Pseudomonadati</taxon>
        <taxon>Pseudomonadota</taxon>
        <taxon>Alphaproteobacteria</taxon>
        <taxon>Rhodobacterales</taxon>
        <taxon>Paracoccaceae</taxon>
        <taxon>Albidovulum</taxon>
    </lineage>
</organism>
<comment type="caution">
    <text evidence="2">The sequence shown here is derived from an EMBL/GenBank/DDBJ whole genome shotgun (WGS) entry which is preliminary data.</text>
</comment>
<dbReference type="InterPro" id="IPR021979">
    <property type="entry name" value="DUF3584"/>
</dbReference>
<keyword evidence="3" id="KW-1185">Reference proteome</keyword>
<keyword evidence="2" id="KW-0067">ATP-binding</keyword>
<dbReference type="GO" id="GO:0005524">
    <property type="term" value="F:ATP binding"/>
    <property type="evidence" value="ECO:0007669"/>
    <property type="project" value="UniProtKB-KW"/>
</dbReference>